<evidence type="ECO:0008006" key="3">
    <source>
        <dbReference type="Google" id="ProtNLM"/>
    </source>
</evidence>
<evidence type="ECO:0000313" key="1">
    <source>
        <dbReference type="EMBL" id="RUT13021.1"/>
    </source>
</evidence>
<accession>A0AB37UNM8</accession>
<protein>
    <recommendedName>
        <fullName evidence="3">Heterocyst frequency control protein PatD</fullName>
    </recommendedName>
</protein>
<dbReference type="Proteomes" id="UP000282574">
    <property type="component" value="Unassembled WGS sequence"/>
</dbReference>
<sequence>MLPDLYYQCYQKLSELLKGIQQAATAPEVNSPRLRQNVLAAQQYFQQQIASLDSQDIDPAVESRVRSLQTEISKQFNLLIMDVTFLQAARQPQTLQTRQQQMTQRLQMLLSYCEAILSLDKVDKGDKGDKGD</sequence>
<dbReference type="EMBL" id="RSCK01000009">
    <property type="protein sequence ID" value="RUT13021.1"/>
    <property type="molecule type" value="Genomic_DNA"/>
</dbReference>
<dbReference type="NCBIfam" id="NF037954">
    <property type="entry name" value="het_cyst_PatD"/>
    <property type="match status" value="1"/>
</dbReference>
<dbReference type="AlphaFoldDB" id="A0AB37UNM8"/>
<organism evidence="1 2">
    <name type="scientific">Chroococcidiopsis cubana SAG 39.79</name>
    <dbReference type="NCBI Taxonomy" id="388085"/>
    <lineage>
        <taxon>Bacteria</taxon>
        <taxon>Bacillati</taxon>
        <taxon>Cyanobacteriota</taxon>
        <taxon>Cyanophyceae</taxon>
        <taxon>Chroococcidiopsidales</taxon>
        <taxon>Chroococcidiopsidaceae</taxon>
        <taxon>Chroococcidiopsis</taxon>
    </lineage>
</organism>
<dbReference type="InterPro" id="IPR047810">
    <property type="entry name" value="PatD-like"/>
</dbReference>
<name>A0AB37UNM8_9CYAN</name>
<dbReference type="RefSeq" id="WP_106168850.1">
    <property type="nucleotide sequence ID" value="NZ_JAVKZF010000001.1"/>
</dbReference>
<reference evidence="1 2" key="1">
    <citation type="journal article" date="2019" name="Genome Biol. Evol.">
        <title>Day and night: Metabolic profiles and evolutionary relationships of six axenic non-marine cyanobacteria.</title>
        <authorList>
            <person name="Will S.E."/>
            <person name="Henke P."/>
            <person name="Boedeker C."/>
            <person name="Huang S."/>
            <person name="Brinkmann H."/>
            <person name="Rohde M."/>
            <person name="Jarek M."/>
            <person name="Friedl T."/>
            <person name="Seufert S."/>
            <person name="Schumacher M."/>
            <person name="Overmann J."/>
            <person name="Neumann-Schaal M."/>
            <person name="Petersen J."/>
        </authorList>
    </citation>
    <scope>NUCLEOTIDE SEQUENCE [LARGE SCALE GENOMIC DNA]</scope>
    <source>
        <strain evidence="1 2">SAG 39.79</strain>
    </source>
</reference>
<evidence type="ECO:0000313" key="2">
    <source>
        <dbReference type="Proteomes" id="UP000282574"/>
    </source>
</evidence>
<keyword evidence="2" id="KW-1185">Reference proteome</keyword>
<comment type="caution">
    <text evidence="1">The sequence shown here is derived from an EMBL/GenBank/DDBJ whole genome shotgun (WGS) entry which is preliminary data.</text>
</comment>
<proteinExistence type="predicted"/>
<gene>
    <name evidence="1" type="ORF">DSM107010_15770</name>
</gene>